<feature type="chain" id="PRO_5024362922" evidence="2">
    <location>
        <begin position="22"/>
        <end position="578"/>
    </location>
</feature>
<protein>
    <submittedName>
        <fullName evidence="4">Ephrin_rec_like domain-containing protein</fullName>
    </submittedName>
</protein>
<dbReference type="Gene3D" id="2.10.50.10">
    <property type="entry name" value="Tumor Necrosis Factor Receptor, subunit A, domain 2"/>
    <property type="match status" value="1"/>
</dbReference>
<keyword evidence="1" id="KW-1133">Transmembrane helix</keyword>
<keyword evidence="1" id="KW-0472">Membrane</keyword>
<evidence type="ECO:0000313" key="4">
    <source>
        <dbReference type="WBParaSite" id="MCU_009283-RA"/>
    </source>
</evidence>
<feature type="domain" description="Tyrosine-protein kinase ephrin type A/B receptor-like" evidence="3">
    <location>
        <begin position="403"/>
        <end position="446"/>
    </location>
</feature>
<keyword evidence="2" id="KW-0732">Signal</keyword>
<dbReference type="AlphaFoldDB" id="A0A5K3FNR3"/>
<evidence type="ECO:0000256" key="1">
    <source>
        <dbReference type="SAM" id="Phobius"/>
    </source>
</evidence>
<proteinExistence type="predicted"/>
<reference evidence="4" key="1">
    <citation type="submission" date="2019-11" db="UniProtKB">
        <authorList>
            <consortium name="WormBaseParasite"/>
        </authorList>
    </citation>
    <scope>IDENTIFICATION</scope>
</reference>
<feature type="signal peptide" evidence="2">
    <location>
        <begin position="1"/>
        <end position="21"/>
    </location>
</feature>
<accession>A0A5K3FNR3</accession>
<sequence>MNASGQLLLLLLIYALPWTCGVEFPKESQLVIWLPSGRLVQLPCNIDGKKFTHLSTNALNTSAIEIIKAKLLAVVELEAVTIWFNTIGQVIHVGAVLPIHLPMTAPGEIEHELSRTASVYEHQTARPTLEIPQAYAVEVGSSLAVLHQRTMTTVTCRTYKPKNAGLLRSDPPTTKQFSLKEEIIYNQYSLLHYTQPHVTWKYVIPEEFENVLTPNRHIPLDWWRNEAETFCKGLRNVKEYQTSPCVSVSLNRIPTRAPTRHTSILTLTISLSTNPMNLLSNPTTRSKGGNITLAYIHASMKHMLDVRLVNRVATVLTQQGEAKPYTILIDTSVEVICPPGTHLKYPPIPLIPIKVNFGPDTRELRDTKPIVITANDSAYSLVGFSTSCDACPPGHAPRAPYSFSPCAPCPRGFFRGQTGWPASAGCVACPAGFTTVSEGSTSVEDCVVDGGTLTRTFLGLSVWAYQNLMDLFIASHEFSSSYTKRSKFRLGEKGEPEVSETPVHWTNRIKTTALAFGVSYSVIWLILLTLAVYRLILICHFKRVHEKHVYLLRKGIIIGQLNAQDDARDLLRQDFAKN</sequence>
<dbReference type="InterPro" id="IPR011641">
    <property type="entry name" value="Tyr-kin_ephrin_A/B_rcpt-like"/>
</dbReference>
<feature type="transmembrane region" description="Helical" evidence="1">
    <location>
        <begin position="513"/>
        <end position="537"/>
    </location>
</feature>
<dbReference type="WBParaSite" id="MCU_009283-RA">
    <property type="protein sequence ID" value="MCU_009283-RA"/>
    <property type="gene ID" value="MCU_009283"/>
</dbReference>
<evidence type="ECO:0000256" key="2">
    <source>
        <dbReference type="SAM" id="SignalP"/>
    </source>
</evidence>
<dbReference type="Pfam" id="PF07699">
    <property type="entry name" value="Ephrin_rec_like"/>
    <property type="match status" value="1"/>
</dbReference>
<evidence type="ECO:0000259" key="3">
    <source>
        <dbReference type="Pfam" id="PF07699"/>
    </source>
</evidence>
<name>A0A5K3FNR3_MESCO</name>
<dbReference type="SMART" id="SM01411">
    <property type="entry name" value="Ephrin_rec_like"/>
    <property type="match status" value="1"/>
</dbReference>
<keyword evidence="1" id="KW-0812">Transmembrane</keyword>
<organism evidence="4">
    <name type="scientific">Mesocestoides corti</name>
    <name type="common">Flatworm</name>
    <dbReference type="NCBI Taxonomy" id="53468"/>
    <lineage>
        <taxon>Eukaryota</taxon>
        <taxon>Metazoa</taxon>
        <taxon>Spiralia</taxon>
        <taxon>Lophotrochozoa</taxon>
        <taxon>Platyhelminthes</taxon>
        <taxon>Cestoda</taxon>
        <taxon>Eucestoda</taxon>
        <taxon>Cyclophyllidea</taxon>
        <taxon>Mesocestoididae</taxon>
        <taxon>Mesocestoides</taxon>
    </lineage>
</organism>